<feature type="domain" description="IclR-ED" evidence="5">
    <location>
        <begin position="70"/>
        <end position="253"/>
    </location>
</feature>
<dbReference type="InterPro" id="IPR036388">
    <property type="entry name" value="WH-like_DNA-bd_sf"/>
</dbReference>
<accession>A0A7S9LU20</accession>
<dbReference type="Gene3D" id="1.10.10.10">
    <property type="entry name" value="Winged helix-like DNA-binding domain superfamily/Winged helix DNA-binding domain"/>
    <property type="match status" value="1"/>
</dbReference>
<dbReference type="Pfam" id="PF09339">
    <property type="entry name" value="HTH_IclR"/>
    <property type="match status" value="1"/>
</dbReference>
<dbReference type="PANTHER" id="PTHR30136:SF24">
    <property type="entry name" value="HTH-TYPE TRANSCRIPTIONAL REPRESSOR ALLR"/>
    <property type="match status" value="1"/>
</dbReference>
<evidence type="ECO:0000259" key="5">
    <source>
        <dbReference type="PROSITE" id="PS51078"/>
    </source>
</evidence>
<dbReference type="AlphaFoldDB" id="A0A7S9LU20"/>
<keyword evidence="7" id="KW-1185">Reference proteome</keyword>
<dbReference type="InterPro" id="IPR014757">
    <property type="entry name" value="Tscrpt_reg_IclR_C"/>
</dbReference>
<evidence type="ECO:0000256" key="2">
    <source>
        <dbReference type="ARBA" id="ARBA00023125"/>
    </source>
</evidence>
<dbReference type="Pfam" id="PF01614">
    <property type="entry name" value="IclR_C"/>
    <property type="match status" value="1"/>
</dbReference>
<gene>
    <name evidence="6" type="ORF">I0K15_05875</name>
</gene>
<evidence type="ECO:0000259" key="4">
    <source>
        <dbReference type="PROSITE" id="PS51077"/>
    </source>
</evidence>
<evidence type="ECO:0000313" key="7">
    <source>
        <dbReference type="Proteomes" id="UP000594800"/>
    </source>
</evidence>
<feature type="domain" description="HTH iclR-type" evidence="4">
    <location>
        <begin position="7"/>
        <end position="69"/>
    </location>
</feature>
<name>A0A7S9LU20_9RHOB</name>
<dbReference type="RefSeq" id="WP_196104468.1">
    <property type="nucleotide sequence ID" value="NZ_CP064942.1"/>
</dbReference>
<keyword evidence="1" id="KW-0805">Transcription regulation</keyword>
<proteinExistence type="predicted"/>
<dbReference type="Gene3D" id="3.30.450.40">
    <property type="match status" value="1"/>
</dbReference>
<evidence type="ECO:0000256" key="1">
    <source>
        <dbReference type="ARBA" id="ARBA00023015"/>
    </source>
</evidence>
<dbReference type="Proteomes" id="UP000594800">
    <property type="component" value="Chromosome"/>
</dbReference>
<keyword evidence="3" id="KW-0804">Transcription</keyword>
<keyword evidence="2" id="KW-0238">DNA-binding</keyword>
<dbReference type="SMART" id="SM00346">
    <property type="entry name" value="HTH_ICLR"/>
    <property type="match status" value="1"/>
</dbReference>
<dbReference type="PROSITE" id="PS51078">
    <property type="entry name" value="ICLR_ED"/>
    <property type="match status" value="1"/>
</dbReference>
<dbReference type="SUPFAM" id="SSF46785">
    <property type="entry name" value="Winged helix' DNA-binding domain"/>
    <property type="match status" value="1"/>
</dbReference>
<dbReference type="KEGG" id="poz:I0K15_05875"/>
<organism evidence="6 7">
    <name type="scientific">Pontivivens ytuae</name>
    <dbReference type="NCBI Taxonomy" id="2789856"/>
    <lineage>
        <taxon>Bacteria</taxon>
        <taxon>Pseudomonadati</taxon>
        <taxon>Pseudomonadota</taxon>
        <taxon>Alphaproteobacteria</taxon>
        <taxon>Rhodobacterales</taxon>
        <taxon>Paracoccaceae</taxon>
        <taxon>Pontivivens</taxon>
    </lineage>
</organism>
<dbReference type="EMBL" id="CP064942">
    <property type="protein sequence ID" value="QPH55269.1"/>
    <property type="molecule type" value="Genomic_DNA"/>
</dbReference>
<dbReference type="GO" id="GO:0003700">
    <property type="term" value="F:DNA-binding transcription factor activity"/>
    <property type="evidence" value="ECO:0007669"/>
    <property type="project" value="TreeGrafter"/>
</dbReference>
<dbReference type="InterPro" id="IPR036390">
    <property type="entry name" value="WH_DNA-bd_sf"/>
</dbReference>
<dbReference type="PROSITE" id="PS51077">
    <property type="entry name" value="HTH_ICLR"/>
    <property type="match status" value="1"/>
</dbReference>
<reference evidence="6 7" key="1">
    <citation type="submission" date="2020-11" db="EMBL/GenBank/DDBJ databases">
        <title>Description of Pontivivens ytuae sp. nov. isolated from deep sea sediment of Mariana Trench.</title>
        <authorList>
            <person name="Wang Z."/>
            <person name="Sun Q.-L."/>
            <person name="Xu X.-D."/>
            <person name="Tang Y.-Z."/>
            <person name="Zhang J."/>
        </authorList>
    </citation>
    <scope>NUCLEOTIDE SEQUENCE [LARGE SCALE GENOMIC DNA]</scope>
    <source>
        <strain evidence="6 7">MT2928</strain>
    </source>
</reference>
<dbReference type="InterPro" id="IPR005471">
    <property type="entry name" value="Tscrpt_reg_IclR_N"/>
</dbReference>
<evidence type="ECO:0000313" key="6">
    <source>
        <dbReference type="EMBL" id="QPH55269.1"/>
    </source>
</evidence>
<sequence>MGVTHSDGTVGKALALLDTVAGFGRPVRFAEVQEVSDLPKATLYRLLQTLTSQRMLSYEPDRGTYQPGLRLVQLAHSAWRQTTLAPVARPHLDALSAKLGETVHLAQLDGGQVLYVDKRNARRPIPMFSDAGKIGPGYCTGVGKAMLAFLPEAERARALAQQSYFPHTEHTHRDAESLEAELAEIRASGISFDREEHEPTIICVAVPILDERQRPIGAMSVTSSTLRHSLDDLAQLAPALKTTAAAISREAAGLSLPSAPDIA</sequence>
<dbReference type="InterPro" id="IPR050707">
    <property type="entry name" value="HTH_MetabolicPath_Reg"/>
</dbReference>
<dbReference type="PANTHER" id="PTHR30136">
    <property type="entry name" value="HELIX-TURN-HELIX TRANSCRIPTIONAL REGULATOR, ICLR FAMILY"/>
    <property type="match status" value="1"/>
</dbReference>
<dbReference type="SUPFAM" id="SSF55781">
    <property type="entry name" value="GAF domain-like"/>
    <property type="match status" value="1"/>
</dbReference>
<dbReference type="InterPro" id="IPR029016">
    <property type="entry name" value="GAF-like_dom_sf"/>
</dbReference>
<protein>
    <submittedName>
        <fullName evidence="6">IclR family transcriptional regulator</fullName>
    </submittedName>
</protein>
<dbReference type="GO" id="GO:0045892">
    <property type="term" value="P:negative regulation of DNA-templated transcription"/>
    <property type="evidence" value="ECO:0007669"/>
    <property type="project" value="TreeGrafter"/>
</dbReference>
<evidence type="ECO:0000256" key="3">
    <source>
        <dbReference type="ARBA" id="ARBA00023163"/>
    </source>
</evidence>
<dbReference type="GO" id="GO:0003677">
    <property type="term" value="F:DNA binding"/>
    <property type="evidence" value="ECO:0007669"/>
    <property type="project" value="UniProtKB-KW"/>
</dbReference>